<dbReference type="AlphaFoldDB" id="A0A5B7TV01"/>
<keyword evidence="2" id="KW-0645">Protease</keyword>
<dbReference type="EMBL" id="CP040749">
    <property type="protein sequence ID" value="QCX38956.1"/>
    <property type="molecule type" value="Genomic_DNA"/>
</dbReference>
<evidence type="ECO:0000313" key="3">
    <source>
        <dbReference type="Proteomes" id="UP000306229"/>
    </source>
</evidence>
<dbReference type="GO" id="GO:0008233">
    <property type="term" value="F:peptidase activity"/>
    <property type="evidence" value="ECO:0007669"/>
    <property type="project" value="UniProtKB-KW"/>
</dbReference>
<dbReference type="RefSeq" id="WP_138949833.1">
    <property type="nucleotide sequence ID" value="NZ_CP040749.1"/>
</dbReference>
<gene>
    <name evidence="2" type="ORF">FF125_11105</name>
</gene>
<evidence type="ECO:0000259" key="1">
    <source>
        <dbReference type="Pfam" id="PF05618"/>
    </source>
</evidence>
<dbReference type="PANTHER" id="PTHR38037">
    <property type="entry name" value="ZN_PROTEASE DOMAIN-CONTAINING PROTEIN"/>
    <property type="match status" value="1"/>
</dbReference>
<dbReference type="KEGG" id="fbe:FF125_11105"/>
<organism evidence="2 3">
    <name type="scientific">Aureibaculum algae</name>
    <dbReference type="NCBI Taxonomy" id="2584122"/>
    <lineage>
        <taxon>Bacteria</taxon>
        <taxon>Pseudomonadati</taxon>
        <taxon>Bacteroidota</taxon>
        <taxon>Flavobacteriia</taxon>
        <taxon>Flavobacteriales</taxon>
        <taxon>Flavobacteriaceae</taxon>
        <taxon>Aureibaculum</taxon>
    </lineage>
</organism>
<dbReference type="Gene3D" id="2.40.70.10">
    <property type="entry name" value="Acid Proteases"/>
    <property type="match status" value="1"/>
</dbReference>
<dbReference type="InterPro" id="IPR021109">
    <property type="entry name" value="Peptidase_aspartic_dom_sf"/>
</dbReference>
<accession>A0A5B7TV01</accession>
<keyword evidence="3" id="KW-1185">Reference proteome</keyword>
<dbReference type="GO" id="GO:0006508">
    <property type="term" value="P:proteolysis"/>
    <property type="evidence" value="ECO:0007669"/>
    <property type="project" value="UniProtKB-KW"/>
</dbReference>
<feature type="domain" description="Retropepsin-like aspartic endopeptidase" evidence="1">
    <location>
        <begin position="8"/>
        <end position="144"/>
    </location>
</feature>
<evidence type="ECO:0000313" key="2">
    <source>
        <dbReference type="EMBL" id="QCX38956.1"/>
    </source>
</evidence>
<sequence>MEIEKLKVIGSEEWCSFDELKIPAILARIDSGAKTSSIQAKKIKLFTKNNEDWVQFVVYPIQKNKSISVTCEAKFFDKRLIKNSFGTSEERIIIKTPITIGEDTFDIELSLANRSAMQFAMLLGRNAIAHRYVIHSGVKQVQNRLLRKVALAKYKS</sequence>
<dbReference type="SUPFAM" id="SSF50630">
    <property type="entry name" value="Acid proteases"/>
    <property type="match status" value="1"/>
</dbReference>
<name>A0A5B7TV01_9FLAO</name>
<proteinExistence type="predicted"/>
<protein>
    <submittedName>
        <fullName evidence="2">ATP-dependent zinc protease</fullName>
    </submittedName>
</protein>
<dbReference type="OrthoDB" id="9782977at2"/>
<dbReference type="InterPro" id="IPR008503">
    <property type="entry name" value="Asp_endopeptidase"/>
</dbReference>
<dbReference type="Pfam" id="PF05618">
    <property type="entry name" value="Zn_protease"/>
    <property type="match status" value="1"/>
</dbReference>
<reference evidence="2 3" key="1">
    <citation type="submission" date="2019-05" db="EMBL/GenBank/DDBJ databases">
        <title>Algicella ahnfeltiae gen. nov., sp. nov., a novel marine bacterium of the family Flavobacteriaceae isolated from a red alga.</title>
        <authorList>
            <person name="Nedashkovskaya O.I."/>
            <person name="Kukhlevskiy A.D."/>
            <person name="Kim S.-G."/>
            <person name="Zhukova N.V."/>
            <person name="Mikhailov V.V."/>
        </authorList>
    </citation>
    <scope>NUCLEOTIDE SEQUENCE [LARGE SCALE GENOMIC DNA]</scope>
    <source>
        <strain evidence="2 3">10Alg115</strain>
    </source>
</reference>
<dbReference type="PANTHER" id="PTHR38037:SF2">
    <property type="entry name" value="ATP-DEPENDENT ZINC PROTEASE DOMAIN-CONTAINING PROTEIN-RELATED"/>
    <property type="match status" value="1"/>
</dbReference>
<dbReference type="Proteomes" id="UP000306229">
    <property type="component" value="Chromosome"/>
</dbReference>
<keyword evidence="2" id="KW-0378">Hydrolase</keyword>